<accession>A0A8X6P5E9</accession>
<protein>
    <submittedName>
        <fullName evidence="3">Uncharacterized protein</fullName>
    </submittedName>
</protein>
<proteinExistence type="predicted"/>
<dbReference type="EMBL" id="BMAW01017178">
    <property type="protein sequence ID" value="GFT52421.1"/>
    <property type="molecule type" value="Genomic_DNA"/>
</dbReference>
<name>A0A8X6P5E9_NEPPI</name>
<keyword evidence="4" id="KW-1185">Reference proteome</keyword>
<feature type="compositionally biased region" description="Basic and acidic residues" evidence="1">
    <location>
        <begin position="414"/>
        <end position="427"/>
    </location>
</feature>
<evidence type="ECO:0000256" key="1">
    <source>
        <dbReference type="SAM" id="MobiDB-lite"/>
    </source>
</evidence>
<evidence type="ECO:0000313" key="3">
    <source>
        <dbReference type="EMBL" id="GFT52421.1"/>
    </source>
</evidence>
<evidence type="ECO:0000256" key="2">
    <source>
        <dbReference type="SAM" id="SignalP"/>
    </source>
</evidence>
<dbReference type="Proteomes" id="UP000887013">
    <property type="component" value="Unassembled WGS sequence"/>
</dbReference>
<feature type="region of interest" description="Disordered" evidence="1">
    <location>
        <begin position="288"/>
        <end position="322"/>
    </location>
</feature>
<comment type="caution">
    <text evidence="3">The sequence shown here is derived from an EMBL/GenBank/DDBJ whole genome shotgun (WGS) entry which is preliminary data.</text>
</comment>
<keyword evidence="2" id="KW-0732">Signal</keyword>
<reference evidence="3" key="1">
    <citation type="submission" date="2020-08" db="EMBL/GenBank/DDBJ databases">
        <title>Multicomponent nature underlies the extraordinary mechanical properties of spider dragline silk.</title>
        <authorList>
            <person name="Kono N."/>
            <person name="Nakamura H."/>
            <person name="Mori M."/>
            <person name="Yoshida Y."/>
            <person name="Ohtoshi R."/>
            <person name="Malay A.D."/>
            <person name="Moran D.A.P."/>
            <person name="Tomita M."/>
            <person name="Numata K."/>
            <person name="Arakawa K."/>
        </authorList>
    </citation>
    <scope>NUCLEOTIDE SEQUENCE</scope>
</reference>
<gene>
    <name evidence="3" type="primary">AVEN_183049_1</name>
    <name evidence="3" type="ORF">NPIL_622701</name>
</gene>
<feature type="compositionally biased region" description="Polar residues" evidence="1">
    <location>
        <begin position="288"/>
        <end position="300"/>
    </location>
</feature>
<feature type="compositionally biased region" description="Basic and acidic residues" evidence="1">
    <location>
        <begin position="386"/>
        <end position="404"/>
    </location>
</feature>
<feature type="chain" id="PRO_5036479975" evidence="2">
    <location>
        <begin position="24"/>
        <end position="527"/>
    </location>
</feature>
<feature type="region of interest" description="Disordered" evidence="1">
    <location>
        <begin position="380"/>
        <end position="527"/>
    </location>
</feature>
<feature type="signal peptide" evidence="2">
    <location>
        <begin position="1"/>
        <end position="23"/>
    </location>
</feature>
<organism evidence="3 4">
    <name type="scientific">Nephila pilipes</name>
    <name type="common">Giant wood spider</name>
    <name type="synonym">Nephila maculata</name>
    <dbReference type="NCBI Taxonomy" id="299642"/>
    <lineage>
        <taxon>Eukaryota</taxon>
        <taxon>Metazoa</taxon>
        <taxon>Ecdysozoa</taxon>
        <taxon>Arthropoda</taxon>
        <taxon>Chelicerata</taxon>
        <taxon>Arachnida</taxon>
        <taxon>Araneae</taxon>
        <taxon>Araneomorphae</taxon>
        <taxon>Entelegynae</taxon>
        <taxon>Araneoidea</taxon>
        <taxon>Nephilidae</taxon>
        <taxon>Nephila</taxon>
    </lineage>
</organism>
<dbReference type="OrthoDB" id="6421631at2759"/>
<dbReference type="AlphaFoldDB" id="A0A8X6P5E9"/>
<feature type="compositionally biased region" description="Basic and acidic residues" evidence="1">
    <location>
        <begin position="487"/>
        <end position="496"/>
    </location>
</feature>
<sequence length="527" mass="60587">MTYGASVFLGFCIIMVQMLHLNCLPPLDPEMRAQLEAKVISSMSMKELEEMVEKDERVLNVPKSKLILLPRPQNEDGIYGPEELDQKAYIIQRKTKKYPKKAPSERIGYGFTEREVDEGFRRLSYEPKVFLDSAFKFNERFPSIFGISDMEPAGSNPVKQFYESIVEKVVKENKNQYGSDPLALLEVAASEGIPAYSPRFNYDAYSKDSTETKLKGKTYWKDAPERREENVDEKGCRTVIKKVMDPEDEKKSGNTEAKSVIITKECEYPNIDGPDAKLAEMQSNLRTADSSLDSQPSVNYDSEVPSYASTRPLELEMDSKSSDSLAPDYIDRMLETHFKSFPTFTNPITSFKGYQDRFNLRTPSGFKDIKPTINVHSYEYSNPESGFDKENDKVSLSDSKELKSESPVTYERQQQYDHGDNVPKKLEPIYAKSSPKSYEHHYHYDYPEKSPRKAEAEDYDEQKGSQGNSKYSEKKDPKMVKKSFAYYRKDNPKQDPNDQQYAEEYAQGSYRSFSSDYDSERDGPKKE</sequence>
<feature type="compositionally biased region" description="Basic and acidic residues" evidence="1">
    <location>
        <begin position="518"/>
        <end position="527"/>
    </location>
</feature>
<evidence type="ECO:0000313" key="4">
    <source>
        <dbReference type="Proteomes" id="UP000887013"/>
    </source>
</evidence>
<feature type="compositionally biased region" description="Basic and acidic residues" evidence="1">
    <location>
        <begin position="437"/>
        <end position="456"/>
    </location>
</feature>